<organism evidence="1 2">
    <name type="scientific">Shinella fusca</name>
    <dbReference type="NCBI Taxonomy" id="544480"/>
    <lineage>
        <taxon>Bacteria</taxon>
        <taxon>Pseudomonadati</taxon>
        <taxon>Pseudomonadota</taxon>
        <taxon>Alphaproteobacteria</taxon>
        <taxon>Hyphomicrobiales</taxon>
        <taxon>Rhizobiaceae</taxon>
        <taxon>Shinella</taxon>
    </lineage>
</organism>
<gene>
    <name evidence="1" type="ORF">HNQ66_001304</name>
</gene>
<evidence type="ECO:0000313" key="2">
    <source>
        <dbReference type="Proteomes" id="UP000535406"/>
    </source>
</evidence>
<comment type="caution">
    <text evidence="1">The sequence shown here is derived from an EMBL/GenBank/DDBJ whole genome shotgun (WGS) entry which is preliminary data.</text>
</comment>
<dbReference type="Proteomes" id="UP000535406">
    <property type="component" value="Unassembled WGS sequence"/>
</dbReference>
<keyword evidence="2" id="KW-1185">Reference proteome</keyword>
<sequence length="346" mass="36041">MTALNYTAGTVSLTNGSAVVTGVGTAWQIALIVGGTIYVEAAGNPLPIDSVDSDTQITAAIAWAGATGTYNYVLRRSTTYDEQVAKNAEIFARLVAELEAGTIWKYDASGDTAGRAFYDTRPKGFSYLDVSGEQPALWIKASNDEADWVGPFSYGVGPQGPAPNLTFSPVVTGAPGTPASLEVTGAGPYDLAFTVPAGIQGFKGWTIETEIVADELRSVMRVADFIGGEGAKPSGIGHYVGHGGLVANIADAVNIRGMQGPLGPRGVQFRGNWSSSENYTLGDLVVDEDAEGAPASYISNTTNTNSKPRDNPSDWAFFPGSIPAAINDGVWGETISETANDGVWGA</sequence>
<accession>A0A7W7YT94</accession>
<dbReference type="AlphaFoldDB" id="A0A7W7YT94"/>
<dbReference type="RefSeq" id="WP_184142034.1">
    <property type="nucleotide sequence ID" value="NZ_JACHIK010000003.1"/>
</dbReference>
<evidence type="ECO:0008006" key="3">
    <source>
        <dbReference type="Google" id="ProtNLM"/>
    </source>
</evidence>
<protein>
    <recommendedName>
        <fullName evidence="3">Tail fiber protein</fullName>
    </recommendedName>
</protein>
<evidence type="ECO:0000313" key="1">
    <source>
        <dbReference type="EMBL" id="MBB5041921.1"/>
    </source>
</evidence>
<reference evidence="1 2" key="1">
    <citation type="submission" date="2020-08" db="EMBL/GenBank/DDBJ databases">
        <title>Genomic Encyclopedia of Type Strains, Phase IV (KMG-IV): sequencing the most valuable type-strain genomes for metagenomic binning, comparative biology and taxonomic classification.</title>
        <authorList>
            <person name="Goeker M."/>
        </authorList>
    </citation>
    <scope>NUCLEOTIDE SEQUENCE [LARGE SCALE GENOMIC DNA]</scope>
    <source>
        <strain evidence="1 2">DSM 21319</strain>
    </source>
</reference>
<dbReference type="EMBL" id="JACHIK010000003">
    <property type="protein sequence ID" value="MBB5041921.1"/>
    <property type="molecule type" value="Genomic_DNA"/>
</dbReference>
<proteinExistence type="predicted"/>
<name>A0A7W7YT94_9HYPH</name>